<feature type="signal peptide" evidence="2">
    <location>
        <begin position="1"/>
        <end position="23"/>
    </location>
</feature>
<keyword evidence="5" id="KW-1185">Reference proteome</keyword>
<dbReference type="HOGENOM" id="CLU_020027_2_1_11"/>
<keyword evidence="2" id="KW-0732">Signal</keyword>
<dbReference type="OrthoDB" id="3174977at2"/>
<feature type="region of interest" description="Disordered" evidence="1">
    <location>
        <begin position="27"/>
        <end position="51"/>
    </location>
</feature>
<dbReference type="eggNOG" id="COG1680">
    <property type="taxonomic scope" value="Bacteria"/>
</dbReference>
<dbReference type="Gene3D" id="3.40.710.10">
    <property type="entry name" value="DD-peptidase/beta-lactamase superfamily"/>
    <property type="match status" value="1"/>
</dbReference>
<dbReference type="PROSITE" id="PS51257">
    <property type="entry name" value="PROKAR_LIPOPROTEIN"/>
    <property type="match status" value="1"/>
</dbReference>
<name>F6EIB9_HOYSD</name>
<feature type="compositionally biased region" description="Low complexity" evidence="1">
    <location>
        <begin position="32"/>
        <end position="51"/>
    </location>
</feature>
<dbReference type="EMBL" id="CP002786">
    <property type="protein sequence ID" value="AEF41226.1"/>
    <property type="molecule type" value="Genomic_DNA"/>
</dbReference>
<reference evidence="4 5" key="1">
    <citation type="journal article" date="2011" name="J. Bacteriol.">
        <title>Complete genome sequence of Amycolicicoccus subflavus DQS3-9A1T, an actinomycete isolated from crude oil-polluted soil.</title>
        <authorList>
            <person name="Cai M."/>
            <person name="Chen W.M."/>
            <person name="Nie Y."/>
            <person name="Chi C.Q."/>
            <person name="Wang Y.N."/>
            <person name="Tang Y.Q."/>
            <person name="Li G.Y."/>
            <person name="Wu X.L."/>
        </authorList>
    </citation>
    <scope>NUCLEOTIDE SEQUENCE [LARGE SCALE GENOMIC DNA]</scope>
    <source>
        <strain evidence="5">DSM 45089 / DQS3-9A1</strain>
    </source>
</reference>
<dbReference type="Pfam" id="PF00144">
    <property type="entry name" value="Beta-lactamase"/>
    <property type="match status" value="1"/>
</dbReference>
<dbReference type="PANTHER" id="PTHR46825">
    <property type="entry name" value="D-ALANYL-D-ALANINE-CARBOXYPEPTIDASE/ENDOPEPTIDASE AMPH"/>
    <property type="match status" value="1"/>
</dbReference>
<evidence type="ECO:0000256" key="2">
    <source>
        <dbReference type="SAM" id="SignalP"/>
    </source>
</evidence>
<gene>
    <name evidence="4" type="ordered locus">AS9A_2779</name>
</gene>
<feature type="domain" description="Beta-lactamase-related" evidence="3">
    <location>
        <begin position="76"/>
        <end position="403"/>
    </location>
</feature>
<evidence type="ECO:0000259" key="3">
    <source>
        <dbReference type="Pfam" id="PF00144"/>
    </source>
</evidence>
<dbReference type="InterPro" id="IPR012338">
    <property type="entry name" value="Beta-lactam/transpept-like"/>
</dbReference>
<proteinExistence type="predicted"/>
<dbReference type="InterPro" id="IPR050491">
    <property type="entry name" value="AmpC-like"/>
</dbReference>
<organism evidence="4 5">
    <name type="scientific">Hoyosella subflava (strain DSM 45089 / JCM 17490 / NBRC 109087 / DQS3-9A1)</name>
    <name type="common">Amycolicicoccus subflavus</name>
    <dbReference type="NCBI Taxonomy" id="443218"/>
    <lineage>
        <taxon>Bacteria</taxon>
        <taxon>Bacillati</taxon>
        <taxon>Actinomycetota</taxon>
        <taxon>Actinomycetes</taxon>
        <taxon>Mycobacteriales</taxon>
        <taxon>Hoyosellaceae</taxon>
        <taxon>Hoyosella</taxon>
    </lineage>
</organism>
<accession>F6EIB9</accession>
<dbReference type="SUPFAM" id="SSF56601">
    <property type="entry name" value="beta-lactamase/transpeptidase-like"/>
    <property type="match status" value="1"/>
</dbReference>
<dbReference type="KEGG" id="asd:AS9A_2779"/>
<protein>
    <submittedName>
        <fullName evidence="4">Beta-lactamase</fullName>
    </submittedName>
</protein>
<evidence type="ECO:0000313" key="5">
    <source>
        <dbReference type="Proteomes" id="UP000009235"/>
    </source>
</evidence>
<dbReference type="AlphaFoldDB" id="F6EIB9"/>
<dbReference type="PANTHER" id="PTHR46825:SF7">
    <property type="entry name" value="D-ALANYL-D-ALANINE CARBOXYPEPTIDASE"/>
    <property type="match status" value="1"/>
</dbReference>
<evidence type="ECO:0000313" key="4">
    <source>
        <dbReference type="EMBL" id="AEF41226.1"/>
    </source>
</evidence>
<sequence>MWSFRPAIAGIAALSLVTVGCTAQENGDDDGATATATVQTTTPNGETTEATGEALPEDLGAALTPGIESTMSDMLIPGTVVLVRDPDTEWLEAFGTRAVGEDEPVDTGDHFRVGSNTKTMTGTVMLQLVDEGLIGLDDPVSDYRPDVPNGENITIRQMLDMTSGLYNYSELESFNQVLDDDPARVWEPDELVALALEEEPYFEPGDGFHYSNTNTVLAGLIIEDLTGQPLEDVFQERIYGELDMGNTFFPAREDASIPDPHARGYMFGTNVSTLESPRLPDDEIAAAEAGELLPNDVTDMNPSWGWSAGAAISTAEDLADYVEALIAGETLLPSSLQQERLDSVTPINPDDPASPGYGLALAQFGPMLGHDGSLPGYQSFMGYDPDRELTLIVLCNLQDGPEGQGGSANQIAREIMSVLYPTG</sequence>
<dbReference type="Proteomes" id="UP000009235">
    <property type="component" value="Chromosome"/>
</dbReference>
<dbReference type="STRING" id="443218.AS9A_2779"/>
<feature type="chain" id="PRO_5003335243" evidence="2">
    <location>
        <begin position="24"/>
        <end position="423"/>
    </location>
</feature>
<dbReference type="InterPro" id="IPR001466">
    <property type="entry name" value="Beta-lactam-related"/>
</dbReference>
<dbReference type="RefSeq" id="WP_013807575.1">
    <property type="nucleotide sequence ID" value="NC_015564.1"/>
</dbReference>
<evidence type="ECO:0000256" key="1">
    <source>
        <dbReference type="SAM" id="MobiDB-lite"/>
    </source>
</evidence>